<dbReference type="PANTHER" id="PTHR34295:SF1">
    <property type="entry name" value="BIOTIN TRANSPORTER BIOY"/>
    <property type="match status" value="1"/>
</dbReference>
<reference evidence="4 5" key="1">
    <citation type="submission" date="2024-10" db="EMBL/GenBank/DDBJ databases">
        <title>The Natural Products Discovery Center: Release of the First 8490 Sequenced Strains for Exploring Actinobacteria Biosynthetic Diversity.</title>
        <authorList>
            <person name="Kalkreuter E."/>
            <person name="Kautsar S.A."/>
            <person name="Yang D."/>
            <person name="Bader C.D."/>
            <person name="Teijaro C.N."/>
            <person name="Fluegel L."/>
            <person name="Davis C.M."/>
            <person name="Simpson J.R."/>
            <person name="Lauterbach L."/>
            <person name="Steele A.D."/>
            <person name="Gui C."/>
            <person name="Meng S."/>
            <person name="Li G."/>
            <person name="Viehrig K."/>
            <person name="Ye F."/>
            <person name="Su P."/>
            <person name="Kiefer A.F."/>
            <person name="Nichols A."/>
            <person name="Cepeda A.J."/>
            <person name="Yan W."/>
            <person name="Fan B."/>
            <person name="Jiang Y."/>
            <person name="Adhikari A."/>
            <person name="Zheng C.-J."/>
            <person name="Schuster L."/>
            <person name="Cowan T.M."/>
            <person name="Smanski M.J."/>
            <person name="Chevrette M.G."/>
            <person name="De Carvalho L.P.S."/>
            <person name="Shen B."/>
        </authorList>
    </citation>
    <scope>NUCLEOTIDE SEQUENCE [LARGE SCALE GENOMIC DNA]</scope>
    <source>
        <strain evidence="4 5">NPDC002173</strain>
    </source>
</reference>
<dbReference type="InterPro" id="IPR003784">
    <property type="entry name" value="BioY"/>
</dbReference>
<keyword evidence="2 3" id="KW-0472">Membrane</keyword>
<protein>
    <recommendedName>
        <fullName evidence="2">Biotin transporter</fullName>
    </recommendedName>
</protein>
<feature type="transmembrane region" description="Helical" evidence="3">
    <location>
        <begin position="100"/>
        <end position="118"/>
    </location>
</feature>
<sequence>MSEIARGVRPAVLSDLIPGARVRDAALVAGGAALTGLAAQLAFPVPGSPVPVTGQTFAVVLVGAALGFNRAALSMLLYVLAGIAGVPWFTGGASGPGGATFGYLIGFIVAAALVGRLAERGGDRTPARTAGTMLFGNLVIYAFGVPVLMTVTGMGLGAALAAGVVPFLVGDALKIAVAAGLLPATWRLTRRSGR</sequence>
<evidence type="ECO:0000256" key="2">
    <source>
        <dbReference type="PIRNR" id="PIRNR016661"/>
    </source>
</evidence>
<feature type="transmembrane region" description="Helical" evidence="3">
    <location>
        <begin position="167"/>
        <end position="186"/>
    </location>
</feature>
<dbReference type="PANTHER" id="PTHR34295">
    <property type="entry name" value="BIOTIN TRANSPORTER BIOY"/>
    <property type="match status" value="1"/>
</dbReference>
<feature type="transmembrane region" description="Helical" evidence="3">
    <location>
        <begin position="138"/>
        <end position="161"/>
    </location>
</feature>
<evidence type="ECO:0000256" key="3">
    <source>
        <dbReference type="SAM" id="Phobius"/>
    </source>
</evidence>
<comment type="caution">
    <text evidence="4">The sequence shown here is derived from an EMBL/GenBank/DDBJ whole genome shotgun (WGS) entry which is preliminary data.</text>
</comment>
<evidence type="ECO:0000313" key="5">
    <source>
        <dbReference type="Proteomes" id="UP001602013"/>
    </source>
</evidence>
<keyword evidence="2" id="KW-1003">Cell membrane</keyword>
<dbReference type="EMBL" id="JBIASD010000003">
    <property type="protein sequence ID" value="MFF3665278.1"/>
    <property type="molecule type" value="Genomic_DNA"/>
</dbReference>
<evidence type="ECO:0000256" key="1">
    <source>
        <dbReference type="ARBA" id="ARBA00010692"/>
    </source>
</evidence>
<feature type="transmembrane region" description="Helical" evidence="3">
    <location>
        <begin position="75"/>
        <end position="94"/>
    </location>
</feature>
<comment type="subcellular location">
    <subcellularLocation>
        <location evidence="2">Cell membrane</location>
        <topology evidence="2">Multi-pass membrane protein</topology>
    </subcellularLocation>
</comment>
<gene>
    <name evidence="4" type="ORF">ACFYXI_06750</name>
</gene>
<keyword evidence="2" id="KW-0813">Transport</keyword>
<dbReference type="Proteomes" id="UP001602013">
    <property type="component" value="Unassembled WGS sequence"/>
</dbReference>
<keyword evidence="3" id="KW-1133">Transmembrane helix</keyword>
<proteinExistence type="inferred from homology"/>
<dbReference type="Pfam" id="PF02632">
    <property type="entry name" value="BioY"/>
    <property type="match status" value="1"/>
</dbReference>
<keyword evidence="5" id="KW-1185">Reference proteome</keyword>
<organism evidence="4 5">
    <name type="scientific">Microtetraspora malaysiensis</name>
    <dbReference type="NCBI Taxonomy" id="161358"/>
    <lineage>
        <taxon>Bacteria</taxon>
        <taxon>Bacillati</taxon>
        <taxon>Actinomycetota</taxon>
        <taxon>Actinomycetes</taxon>
        <taxon>Streptosporangiales</taxon>
        <taxon>Streptosporangiaceae</taxon>
        <taxon>Microtetraspora</taxon>
    </lineage>
</organism>
<dbReference type="PIRSF" id="PIRSF016661">
    <property type="entry name" value="BioY"/>
    <property type="match status" value="1"/>
</dbReference>
<dbReference type="Gene3D" id="1.10.1760.20">
    <property type="match status" value="1"/>
</dbReference>
<name>A0ABW6SN69_9ACTN</name>
<dbReference type="RefSeq" id="WP_387409270.1">
    <property type="nucleotide sequence ID" value="NZ_JBIASD010000003.1"/>
</dbReference>
<comment type="similarity">
    <text evidence="1 2">Belongs to the BioY family.</text>
</comment>
<evidence type="ECO:0000313" key="4">
    <source>
        <dbReference type="EMBL" id="MFF3665278.1"/>
    </source>
</evidence>
<keyword evidence="3" id="KW-0812">Transmembrane</keyword>
<accession>A0ABW6SN69</accession>